<comment type="caution">
    <text evidence="1">The sequence shown here is derived from an EMBL/GenBank/DDBJ whole genome shotgun (WGS) entry which is preliminary data.</text>
</comment>
<feature type="non-terminal residue" evidence="1">
    <location>
        <position position="182"/>
    </location>
</feature>
<name>A0ABQ5SI36_9CHLO</name>
<accession>A0ABQ5SI36</accession>
<reference evidence="1 2" key="1">
    <citation type="journal article" date="2023" name="IScience">
        <title>Expanded male sex-determining region conserved during the evolution of homothallism in the green alga Volvox.</title>
        <authorList>
            <person name="Yamamoto K."/>
            <person name="Matsuzaki R."/>
            <person name="Mahakham W."/>
            <person name="Heman W."/>
            <person name="Sekimoto H."/>
            <person name="Kawachi M."/>
            <person name="Minakuchi Y."/>
            <person name="Toyoda A."/>
            <person name="Nozaki H."/>
        </authorList>
    </citation>
    <scope>NUCLEOTIDE SEQUENCE [LARGE SCALE GENOMIC DNA]</scope>
    <source>
        <strain evidence="1 2">NIES-4468</strain>
    </source>
</reference>
<gene>
    <name evidence="1" type="ORF">VaNZ11_013874</name>
</gene>
<protein>
    <submittedName>
        <fullName evidence="1">Uncharacterized protein</fullName>
    </submittedName>
</protein>
<keyword evidence="2" id="KW-1185">Reference proteome</keyword>
<evidence type="ECO:0000313" key="1">
    <source>
        <dbReference type="EMBL" id="GLI69296.1"/>
    </source>
</evidence>
<sequence length="182" mass="19590">MELGDRETVTERNAPKVPRSFSLHNELVQSKIVGVETSAEAYSFLAKMGSLKSHRGDKELDTGGTCIPVPFFPVRFLNRTTDSTFSAISSLAHSSLPIHTIDWLDAMAEAATMLKETAEGPRSPCYTFTAAAGATGEIRARPTEVISREEAGLEDGVETCHTAMDTPWRMMRCGAAPSAPAG</sequence>
<dbReference type="EMBL" id="BSDZ01000086">
    <property type="protein sequence ID" value="GLI69296.1"/>
    <property type="molecule type" value="Genomic_DNA"/>
</dbReference>
<dbReference type="Proteomes" id="UP001165090">
    <property type="component" value="Unassembled WGS sequence"/>
</dbReference>
<proteinExistence type="predicted"/>
<evidence type="ECO:0000313" key="2">
    <source>
        <dbReference type="Proteomes" id="UP001165090"/>
    </source>
</evidence>
<organism evidence="1 2">
    <name type="scientific">Volvox africanus</name>
    <dbReference type="NCBI Taxonomy" id="51714"/>
    <lineage>
        <taxon>Eukaryota</taxon>
        <taxon>Viridiplantae</taxon>
        <taxon>Chlorophyta</taxon>
        <taxon>core chlorophytes</taxon>
        <taxon>Chlorophyceae</taxon>
        <taxon>CS clade</taxon>
        <taxon>Chlamydomonadales</taxon>
        <taxon>Volvocaceae</taxon>
        <taxon>Volvox</taxon>
    </lineage>
</organism>